<evidence type="ECO:0000256" key="1">
    <source>
        <dbReference type="SAM" id="MobiDB-lite"/>
    </source>
</evidence>
<keyword evidence="2" id="KW-1133">Transmembrane helix</keyword>
<feature type="region of interest" description="Disordered" evidence="1">
    <location>
        <begin position="226"/>
        <end position="274"/>
    </location>
</feature>
<gene>
    <name evidence="3" type="ORF">I2488_06985</name>
</gene>
<evidence type="ECO:0000313" key="3">
    <source>
        <dbReference type="EMBL" id="MBF9150743.1"/>
    </source>
</evidence>
<feature type="compositionally biased region" description="Basic and acidic residues" evidence="1">
    <location>
        <begin position="116"/>
        <end position="128"/>
    </location>
</feature>
<reference evidence="3 4" key="1">
    <citation type="submission" date="2020-11" db="EMBL/GenBank/DDBJ databases">
        <title>The genome sequence of Novosphingobium sp. 1Y9A.</title>
        <authorList>
            <person name="Liu Y."/>
        </authorList>
    </citation>
    <scope>NUCLEOTIDE SEQUENCE [LARGE SCALE GENOMIC DNA]</scope>
    <source>
        <strain evidence="3 4">1Y9A</strain>
    </source>
</reference>
<name>A0ABS0HET0_9SPHN</name>
<proteinExistence type="predicted"/>
<keyword evidence="2" id="KW-0472">Membrane</keyword>
<protein>
    <submittedName>
        <fullName evidence="3">Uncharacterized protein</fullName>
    </submittedName>
</protein>
<evidence type="ECO:0000256" key="2">
    <source>
        <dbReference type="SAM" id="Phobius"/>
    </source>
</evidence>
<comment type="caution">
    <text evidence="3">The sequence shown here is derived from an EMBL/GenBank/DDBJ whole genome shotgun (WGS) entry which is preliminary data.</text>
</comment>
<organism evidence="3 4">
    <name type="scientific">Novosphingobium jiangmenense</name>
    <dbReference type="NCBI Taxonomy" id="2791981"/>
    <lineage>
        <taxon>Bacteria</taxon>
        <taxon>Pseudomonadati</taxon>
        <taxon>Pseudomonadota</taxon>
        <taxon>Alphaproteobacteria</taxon>
        <taxon>Sphingomonadales</taxon>
        <taxon>Sphingomonadaceae</taxon>
        <taxon>Novosphingobium</taxon>
    </lineage>
</organism>
<sequence length="529" mass="54860">MTATKRKQKPITAHPMFPVVTALWFAAFLGLGSFAVAPSLLEGPVVALGIPAVLPAAAPPLGFTARVLLALVMLLTGAVIGFVVGRRLAPREAAAPRRRDMGATSRSRPVAQPETVEARKPLNPREDLGEPIGGIDDDAEVPSRRRALSLNDEGRLMVPSEEAPLPGFLPWERDEAAPAAEAHKPGPLGSADPLAMKGLFDAADSASQAVLSQTVLVPAPPPAAPFAQADAVPESPAAEIAPEAPVEPQPQAQPAVSAPRQTLHQAPADDVTPLERAPLDALGMVQLIERLALAISRHAAPTRDLAPLEASSFVAPSARFSAQAVSAPIRPASEDAAVAPAPAQMQPDRVVPIRPAAFEPPLVDHAVEQADADEIDEAAAPPRFLKSAGPVAELGASEQQATAEPEVAEERYPSLLDMQPTSLRPAFRIDDGLGLGSDAGGDVEDSLEPVVVFPGQGSVLQAPRHFERPTIQQLPGSPLAAPGRAAPSSPTEAMPPATAAVPGALPDPEEADRALRAALATLQRMTAQG</sequence>
<feature type="transmembrane region" description="Helical" evidence="2">
    <location>
        <begin position="65"/>
        <end position="89"/>
    </location>
</feature>
<feature type="compositionally biased region" description="Low complexity" evidence="1">
    <location>
        <begin position="226"/>
        <end position="259"/>
    </location>
</feature>
<dbReference type="Proteomes" id="UP000600799">
    <property type="component" value="Unassembled WGS sequence"/>
</dbReference>
<evidence type="ECO:0000313" key="4">
    <source>
        <dbReference type="Proteomes" id="UP000600799"/>
    </source>
</evidence>
<accession>A0ABS0HET0</accession>
<dbReference type="EMBL" id="JADQDC010000004">
    <property type="protein sequence ID" value="MBF9150743.1"/>
    <property type="molecule type" value="Genomic_DNA"/>
</dbReference>
<keyword evidence="2" id="KW-0812">Transmembrane</keyword>
<keyword evidence="4" id="KW-1185">Reference proteome</keyword>
<feature type="region of interest" description="Disordered" evidence="1">
    <location>
        <begin position="472"/>
        <end position="511"/>
    </location>
</feature>
<dbReference type="RefSeq" id="WP_196275098.1">
    <property type="nucleotide sequence ID" value="NZ_JADQDC010000004.1"/>
</dbReference>
<feature type="region of interest" description="Disordered" evidence="1">
    <location>
        <begin position="93"/>
        <end position="143"/>
    </location>
</feature>